<keyword evidence="12" id="KW-0479">Metal-binding</keyword>
<evidence type="ECO:0000313" key="14">
    <source>
        <dbReference type="Proteomes" id="UP000295097"/>
    </source>
</evidence>
<dbReference type="AlphaFoldDB" id="A0A4R3NR54"/>
<evidence type="ECO:0000256" key="1">
    <source>
        <dbReference type="ARBA" id="ARBA00004651"/>
    </source>
</evidence>
<dbReference type="NCBIfam" id="TIGR00494">
    <property type="entry name" value="crcB"/>
    <property type="match status" value="1"/>
</dbReference>
<dbReference type="PANTHER" id="PTHR28259:SF1">
    <property type="entry name" value="FLUORIDE EXPORT PROTEIN 1-RELATED"/>
    <property type="match status" value="1"/>
</dbReference>
<comment type="caution">
    <text evidence="13">The sequence shown here is derived from an EMBL/GenBank/DDBJ whole genome shotgun (WGS) entry which is preliminary data.</text>
</comment>
<comment type="activity regulation">
    <text evidence="12">Na(+) is not transported, but it plays an essential structural role and its presence is essential for fluoride channel function.</text>
</comment>
<keyword evidence="14" id="KW-1185">Reference proteome</keyword>
<reference evidence="13 14" key="1">
    <citation type="submission" date="2019-03" db="EMBL/GenBank/DDBJ databases">
        <title>Freshwater and sediment microbial communities from various areas in North America, analyzing microbe dynamics in response to fracking.</title>
        <authorList>
            <person name="Lamendella R."/>
        </authorList>
    </citation>
    <scope>NUCLEOTIDE SEQUENCE [LARGE SCALE GENOMIC DNA]</scope>
    <source>
        <strain evidence="13 14">175.2</strain>
    </source>
</reference>
<comment type="similarity">
    <text evidence="10 12">Belongs to the fluoride channel Fluc/FEX (TC 1.A.43) family.</text>
</comment>
<keyword evidence="12" id="KW-0813">Transport</keyword>
<comment type="subcellular location">
    <subcellularLocation>
        <location evidence="1 12">Cell membrane</location>
        <topology evidence="1 12">Multi-pass membrane protein</topology>
    </subcellularLocation>
</comment>
<dbReference type="EMBL" id="SMAR01000032">
    <property type="protein sequence ID" value="TCT34666.1"/>
    <property type="molecule type" value="Genomic_DNA"/>
</dbReference>
<comment type="catalytic activity">
    <reaction evidence="11">
        <text>fluoride(in) = fluoride(out)</text>
        <dbReference type="Rhea" id="RHEA:76159"/>
        <dbReference type="ChEBI" id="CHEBI:17051"/>
    </reaction>
    <physiologicalReaction direction="left-to-right" evidence="11">
        <dbReference type="Rhea" id="RHEA:76160"/>
    </physiologicalReaction>
</comment>
<feature type="transmembrane region" description="Helical" evidence="12">
    <location>
        <begin position="145"/>
        <end position="168"/>
    </location>
</feature>
<feature type="transmembrane region" description="Helical" evidence="12">
    <location>
        <begin position="48"/>
        <end position="69"/>
    </location>
</feature>
<dbReference type="GO" id="GO:0005886">
    <property type="term" value="C:plasma membrane"/>
    <property type="evidence" value="ECO:0007669"/>
    <property type="project" value="UniProtKB-SubCell"/>
</dbReference>
<dbReference type="GO" id="GO:0062054">
    <property type="term" value="F:fluoride channel activity"/>
    <property type="evidence" value="ECO:0007669"/>
    <property type="project" value="UniProtKB-UniRule"/>
</dbReference>
<dbReference type="Pfam" id="PF02537">
    <property type="entry name" value="CRCB"/>
    <property type="match status" value="1"/>
</dbReference>
<feature type="transmembrane region" description="Helical" evidence="12">
    <location>
        <begin position="115"/>
        <end position="133"/>
    </location>
</feature>
<sequence length="173" mass="18850">MPRDSLERRRDGFIRHEKHRGLLVGPGFEKIVAGFQSLHKRNFRVSQIFTHALLAAAGGALGTVGRYFVGLFAERLWGPNFPWGTLIVNVAGSLMIGLLVEAVARAMNQSADMRVFIVTGFLGGFTTFSSFSLDTMNMLERGDVVPALLYVLGSLIIAFAAVFAGLAIGRMVF</sequence>
<organism evidence="13 14">
    <name type="scientific">Martelella mediterranea</name>
    <dbReference type="NCBI Taxonomy" id="293089"/>
    <lineage>
        <taxon>Bacteria</taxon>
        <taxon>Pseudomonadati</taxon>
        <taxon>Pseudomonadota</taxon>
        <taxon>Alphaproteobacteria</taxon>
        <taxon>Hyphomicrobiales</taxon>
        <taxon>Aurantimonadaceae</taxon>
        <taxon>Martelella</taxon>
    </lineage>
</organism>
<comment type="function">
    <text evidence="12">Fluoride-specific ion channel. Important for reducing fluoride concentration in the cell, thus reducing its toxicity.</text>
</comment>
<name>A0A4R3NR54_9HYPH</name>
<protein>
    <recommendedName>
        <fullName evidence="12">Fluoride-specific ion channel FluC</fullName>
    </recommendedName>
</protein>
<evidence type="ECO:0000256" key="11">
    <source>
        <dbReference type="ARBA" id="ARBA00035585"/>
    </source>
</evidence>
<feature type="transmembrane region" description="Helical" evidence="12">
    <location>
        <begin position="81"/>
        <end position="103"/>
    </location>
</feature>
<evidence type="ECO:0000256" key="2">
    <source>
        <dbReference type="ARBA" id="ARBA00022475"/>
    </source>
</evidence>
<evidence type="ECO:0000256" key="3">
    <source>
        <dbReference type="ARBA" id="ARBA00022519"/>
    </source>
</evidence>
<evidence type="ECO:0000256" key="6">
    <source>
        <dbReference type="ARBA" id="ARBA00023053"/>
    </source>
</evidence>
<keyword evidence="6 12" id="KW-0915">Sodium</keyword>
<evidence type="ECO:0000256" key="9">
    <source>
        <dbReference type="ARBA" id="ARBA00023303"/>
    </source>
</evidence>
<gene>
    <name evidence="12" type="primary">fluC</name>
    <name evidence="12" type="synonym">crcB</name>
    <name evidence="13" type="ORF">EDC90_10326</name>
</gene>
<evidence type="ECO:0000256" key="4">
    <source>
        <dbReference type="ARBA" id="ARBA00022692"/>
    </source>
</evidence>
<dbReference type="Proteomes" id="UP000295097">
    <property type="component" value="Unassembled WGS sequence"/>
</dbReference>
<evidence type="ECO:0000256" key="5">
    <source>
        <dbReference type="ARBA" id="ARBA00022989"/>
    </source>
</evidence>
<keyword evidence="2 12" id="KW-1003">Cell membrane</keyword>
<keyword evidence="5 12" id="KW-1133">Transmembrane helix</keyword>
<evidence type="ECO:0000256" key="12">
    <source>
        <dbReference type="HAMAP-Rule" id="MF_00454"/>
    </source>
</evidence>
<accession>A0A4R3NR54</accession>
<keyword evidence="7 12" id="KW-0406">Ion transport</keyword>
<evidence type="ECO:0000313" key="13">
    <source>
        <dbReference type="EMBL" id="TCT34666.1"/>
    </source>
</evidence>
<keyword evidence="4 12" id="KW-0812">Transmembrane</keyword>
<dbReference type="PANTHER" id="PTHR28259">
    <property type="entry name" value="FLUORIDE EXPORT PROTEIN 1-RELATED"/>
    <property type="match status" value="1"/>
</dbReference>
<dbReference type="GO" id="GO:0046872">
    <property type="term" value="F:metal ion binding"/>
    <property type="evidence" value="ECO:0007669"/>
    <property type="project" value="UniProtKB-KW"/>
</dbReference>
<dbReference type="NCBIfam" id="NF010791">
    <property type="entry name" value="PRK14195.1"/>
    <property type="match status" value="1"/>
</dbReference>
<dbReference type="HAMAP" id="MF_00454">
    <property type="entry name" value="FluC"/>
    <property type="match status" value="1"/>
</dbReference>
<feature type="binding site" evidence="12">
    <location>
        <position position="126"/>
    </location>
    <ligand>
        <name>Na(+)</name>
        <dbReference type="ChEBI" id="CHEBI:29101"/>
        <note>structural</note>
    </ligand>
</feature>
<evidence type="ECO:0000256" key="7">
    <source>
        <dbReference type="ARBA" id="ARBA00023065"/>
    </source>
</evidence>
<keyword evidence="8 12" id="KW-0472">Membrane</keyword>
<dbReference type="InterPro" id="IPR003691">
    <property type="entry name" value="FluC"/>
</dbReference>
<proteinExistence type="inferred from homology"/>
<dbReference type="GO" id="GO:0140114">
    <property type="term" value="P:cellular detoxification of fluoride"/>
    <property type="evidence" value="ECO:0007669"/>
    <property type="project" value="UniProtKB-UniRule"/>
</dbReference>
<evidence type="ECO:0000256" key="10">
    <source>
        <dbReference type="ARBA" id="ARBA00035120"/>
    </source>
</evidence>
<dbReference type="OrthoDB" id="9806299at2"/>
<keyword evidence="9 12" id="KW-0407">Ion channel</keyword>
<keyword evidence="3" id="KW-0997">Cell inner membrane</keyword>
<feature type="binding site" evidence="12">
    <location>
        <position position="123"/>
    </location>
    <ligand>
        <name>Na(+)</name>
        <dbReference type="ChEBI" id="CHEBI:29101"/>
        <note>structural</note>
    </ligand>
</feature>
<evidence type="ECO:0000256" key="8">
    <source>
        <dbReference type="ARBA" id="ARBA00023136"/>
    </source>
</evidence>